<organism evidence="2 3">
    <name type="scientific">Enterococcus rivorum</name>
    <dbReference type="NCBI Taxonomy" id="762845"/>
    <lineage>
        <taxon>Bacteria</taxon>
        <taxon>Bacillati</taxon>
        <taxon>Bacillota</taxon>
        <taxon>Bacilli</taxon>
        <taxon>Lactobacillales</taxon>
        <taxon>Enterococcaceae</taxon>
        <taxon>Enterococcus</taxon>
    </lineage>
</organism>
<protein>
    <recommendedName>
        <fullName evidence="1">Transposase IS204/IS1001/IS1096/IS1165 DDE domain-containing protein</fullName>
    </recommendedName>
</protein>
<evidence type="ECO:0000313" key="2">
    <source>
        <dbReference type="EMBL" id="OEH81807.1"/>
    </source>
</evidence>
<feature type="domain" description="Transposase IS204/IS1001/IS1096/IS1165 DDE" evidence="1">
    <location>
        <begin position="6"/>
        <end position="95"/>
    </location>
</feature>
<comment type="caution">
    <text evidence="2">The sequence shown here is derived from an EMBL/GenBank/DDBJ whole genome shotgun (WGS) entry which is preliminary data.</text>
</comment>
<sequence>MLQQNAWHLEHKKQVWHPSFRAHLTESEVVDRLLSYSLELQQGYEVYQNFLSAIRTKDSQWFPELLEQNYSHLPEKYATTIKTFNQYQKGILNALPPPTLMVT</sequence>
<dbReference type="AlphaFoldDB" id="A0A1E5KV88"/>
<accession>A0A1E5KV88</accession>
<proteinExistence type="predicted"/>
<evidence type="ECO:0000313" key="3">
    <source>
        <dbReference type="Proteomes" id="UP000095256"/>
    </source>
</evidence>
<dbReference type="Pfam" id="PF01610">
    <property type="entry name" value="DDE_Tnp_ISL3"/>
    <property type="match status" value="1"/>
</dbReference>
<dbReference type="InterPro" id="IPR002560">
    <property type="entry name" value="Transposase_DDE"/>
</dbReference>
<dbReference type="OrthoDB" id="2012732at2"/>
<reference evidence="2 3" key="1">
    <citation type="submission" date="2016-09" db="EMBL/GenBank/DDBJ databases">
        <authorList>
            <person name="Capua I."/>
            <person name="De Benedictis P."/>
            <person name="Joannis T."/>
            <person name="Lombin L.H."/>
            <person name="Cattoli G."/>
        </authorList>
    </citation>
    <scope>NUCLEOTIDE SEQUENCE [LARGE SCALE GENOMIC DNA]</scope>
    <source>
        <strain evidence="2 3">LMG 25899</strain>
    </source>
</reference>
<dbReference type="EMBL" id="MIEK01000034">
    <property type="protein sequence ID" value="OEH81807.1"/>
    <property type="molecule type" value="Genomic_DNA"/>
</dbReference>
<name>A0A1E5KV88_9ENTE</name>
<gene>
    <name evidence="2" type="ORF">BCR26_03360</name>
</gene>
<dbReference type="Proteomes" id="UP000095256">
    <property type="component" value="Unassembled WGS sequence"/>
</dbReference>
<keyword evidence="3" id="KW-1185">Reference proteome</keyword>
<evidence type="ECO:0000259" key="1">
    <source>
        <dbReference type="Pfam" id="PF01610"/>
    </source>
</evidence>